<evidence type="ECO:0000313" key="2">
    <source>
        <dbReference type="Proteomes" id="UP001372338"/>
    </source>
</evidence>
<name>A0AAN9FY18_CROPI</name>
<sequence length="74" mass="8425">MRVVGYCRETSERDVLKAKSHYHQAKVDGVIYTLNDDAYVKICKPALILAKHQPPSLSSILICILSHGHRRPWP</sequence>
<dbReference type="AlphaFoldDB" id="A0AAN9FY18"/>
<accession>A0AAN9FY18</accession>
<dbReference type="EMBL" id="JAYWIO010000002">
    <property type="protein sequence ID" value="KAK7281368.1"/>
    <property type="molecule type" value="Genomic_DNA"/>
</dbReference>
<organism evidence="1 2">
    <name type="scientific">Crotalaria pallida</name>
    <name type="common">Smooth rattlebox</name>
    <name type="synonym">Crotalaria striata</name>
    <dbReference type="NCBI Taxonomy" id="3830"/>
    <lineage>
        <taxon>Eukaryota</taxon>
        <taxon>Viridiplantae</taxon>
        <taxon>Streptophyta</taxon>
        <taxon>Embryophyta</taxon>
        <taxon>Tracheophyta</taxon>
        <taxon>Spermatophyta</taxon>
        <taxon>Magnoliopsida</taxon>
        <taxon>eudicotyledons</taxon>
        <taxon>Gunneridae</taxon>
        <taxon>Pentapetalae</taxon>
        <taxon>rosids</taxon>
        <taxon>fabids</taxon>
        <taxon>Fabales</taxon>
        <taxon>Fabaceae</taxon>
        <taxon>Papilionoideae</taxon>
        <taxon>50 kb inversion clade</taxon>
        <taxon>genistoids sensu lato</taxon>
        <taxon>core genistoids</taxon>
        <taxon>Crotalarieae</taxon>
        <taxon>Crotalaria</taxon>
    </lineage>
</organism>
<dbReference type="InterPro" id="IPR043151">
    <property type="entry name" value="BAH_sf"/>
</dbReference>
<keyword evidence="2" id="KW-1185">Reference proteome</keyword>
<comment type="caution">
    <text evidence="1">The sequence shown here is derived from an EMBL/GenBank/DDBJ whole genome shotgun (WGS) entry which is preliminary data.</text>
</comment>
<reference evidence="1 2" key="1">
    <citation type="submission" date="2024-01" db="EMBL/GenBank/DDBJ databases">
        <title>The genomes of 5 underutilized Papilionoideae crops provide insights into root nodulation and disease resistanc.</title>
        <authorList>
            <person name="Yuan L."/>
        </authorList>
    </citation>
    <scope>NUCLEOTIDE SEQUENCE [LARGE SCALE GENOMIC DNA]</scope>
    <source>
        <strain evidence="1">ZHUSHIDOU_FW_LH</strain>
        <tissue evidence="1">Leaf</tissue>
    </source>
</reference>
<gene>
    <name evidence="1" type="ORF">RIF29_09302</name>
</gene>
<proteinExistence type="predicted"/>
<evidence type="ECO:0000313" key="1">
    <source>
        <dbReference type="EMBL" id="KAK7281368.1"/>
    </source>
</evidence>
<dbReference type="Gene3D" id="2.30.30.490">
    <property type="match status" value="1"/>
</dbReference>
<protein>
    <submittedName>
        <fullName evidence="1">Uncharacterized protein</fullName>
    </submittedName>
</protein>
<dbReference type="Proteomes" id="UP001372338">
    <property type="component" value="Unassembled WGS sequence"/>
</dbReference>